<evidence type="ECO:0000313" key="2">
    <source>
        <dbReference type="EMBL" id="GIH28048.1"/>
    </source>
</evidence>
<dbReference type="EMBL" id="BOOA01000070">
    <property type="protein sequence ID" value="GIH28048.1"/>
    <property type="molecule type" value="Genomic_DNA"/>
</dbReference>
<keyword evidence="3" id="KW-1185">Reference proteome</keyword>
<protein>
    <submittedName>
        <fullName evidence="2">Uncharacterized protein</fullName>
    </submittedName>
</protein>
<dbReference type="AlphaFoldDB" id="A0A919QI55"/>
<gene>
    <name evidence="2" type="ORF">Aph01nite_63580</name>
</gene>
<dbReference type="Proteomes" id="UP000640052">
    <property type="component" value="Unassembled WGS sequence"/>
</dbReference>
<organism evidence="2 3">
    <name type="scientific">Acrocarpospora phusangensis</name>
    <dbReference type="NCBI Taxonomy" id="1070424"/>
    <lineage>
        <taxon>Bacteria</taxon>
        <taxon>Bacillati</taxon>
        <taxon>Actinomycetota</taxon>
        <taxon>Actinomycetes</taxon>
        <taxon>Streptosporangiales</taxon>
        <taxon>Streptosporangiaceae</taxon>
        <taxon>Acrocarpospora</taxon>
    </lineage>
</organism>
<evidence type="ECO:0000313" key="3">
    <source>
        <dbReference type="Proteomes" id="UP000640052"/>
    </source>
</evidence>
<name>A0A919QI55_9ACTN</name>
<accession>A0A919QI55</accession>
<reference evidence="2" key="1">
    <citation type="submission" date="2021-01" db="EMBL/GenBank/DDBJ databases">
        <title>Whole genome shotgun sequence of Acrocarpospora phusangensis NBRC 108782.</title>
        <authorList>
            <person name="Komaki H."/>
            <person name="Tamura T."/>
        </authorList>
    </citation>
    <scope>NUCLEOTIDE SEQUENCE</scope>
    <source>
        <strain evidence="2">NBRC 108782</strain>
    </source>
</reference>
<feature type="region of interest" description="Disordered" evidence="1">
    <location>
        <begin position="27"/>
        <end position="70"/>
    </location>
</feature>
<comment type="caution">
    <text evidence="2">The sequence shown here is derived from an EMBL/GenBank/DDBJ whole genome shotgun (WGS) entry which is preliminary data.</text>
</comment>
<proteinExistence type="predicted"/>
<sequence length="70" mass="8194">MEDRIVRHLQTSSDRPLLTVRGTHRGMVRGTQDPYQPKHPFNRFSEAIPRPPPKPSFDAIRNVRPGCRRY</sequence>
<evidence type="ECO:0000256" key="1">
    <source>
        <dbReference type="SAM" id="MobiDB-lite"/>
    </source>
</evidence>